<comment type="subcellular location">
    <subcellularLocation>
        <location evidence="1">Cytoplasm</location>
    </subcellularLocation>
</comment>
<gene>
    <name evidence="12" type="ORF">H1R20_g11690</name>
</gene>
<dbReference type="SUPFAM" id="SSF56112">
    <property type="entry name" value="Protein kinase-like (PK-like)"/>
    <property type="match status" value="1"/>
</dbReference>
<dbReference type="Pfam" id="PF00069">
    <property type="entry name" value="Pkinase"/>
    <property type="match status" value="1"/>
</dbReference>
<dbReference type="SMART" id="SM00757">
    <property type="entry name" value="CRA"/>
    <property type="match status" value="1"/>
</dbReference>
<evidence type="ECO:0008006" key="14">
    <source>
        <dbReference type="Google" id="ProtNLM"/>
    </source>
</evidence>
<evidence type="ECO:0000256" key="6">
    <source>
        <dbReference type="ARBA" id="ARBA00022833"/>
    </source>
</evidence>
<sequence>MTSKINVDGILSFEQPFVRVPFENYRKIFRISQKNIEKELSATQNTLNDLATRSASGEVDAASAMEAIENLIKKVENLKQKLSDLQETAAKPTLDVMRERLHHLGTIVNTDSPNADEFARWADTRLDRWIVDWCLRTGKERTAKQVAKERGIETLVDIELFSDIRRIETALSNHSCTEALAWCSENKSALRKVKSTLEFELRLQEYIELCRARKTVEANAYLKKYLAQWHDNYLSQIQQAANLLIFPPTTTCGPYRRLYDSSRWDHLVRSFRFAIYNLNSIPTEPLLHLALYAGLVALKLPACYDPSTKNVDCPVCDTCSGDSSLGLGKLAEEVPYSHHANSTIVCRLTGKIVNEDNPPMAFPNGRVYSREALEEMAAKSNGMVTCPRTGQMVNYSELRKVFISQISEATHKKSGKVYAIKILNKIHLARKKMINSVMMEKNALVALCSRPELHPGIVRLHYCFHDPINLYFVLDLAPNGDLKALVLKLGSLSLECARFYTAQMIDAILYMHEAGVAHRDIKPENCLLDDSMRILLADFGSAHVSSDLSVHRTSTFVGTAMFISPEVLGRPDIWATGACLYFYLFGTYPFAAATDYLVMERIKKLQFSVPEDCDPDAAELIKKLLVLFYPAERLGIAPHSSPTELRAHPFFADINWESLWTSPVPEITPGAFKKDKTDAKTEEEKEELWAKFGEIAIVDN</sequence>
<evidence type="ECO:0000313" key="13">
    <source>
        <dbReference type="Proteomes" id="UP001140091"/>
    </source>
</evidence>
<dbReference type="AlphaFoldDB" id="A0A9W8IXZ7"/>
<keyword evidence="13" id="KW-1185">Reference proteome</keyword>
<keyword evidence="6" id="KW-0862">Zinc</keyword>
<accession>A0A9W8IXZ7</accession>
<dbReference type="InterPro" id="IPR024964">
    <property type="entry name" value="CTLH/CRA"/>
</dbReference>
<dbReference type="InterPro" id="IPR008271">
    <property type="entry name" value="Ser/Thr_kinase_AS"/>
</dbReference>
<keyword evidence="5 7" id="KW-0863">Zinc-finger</keyword>
<keyword evidence="4" id="KW-0479">Metal-binding</keyword>
<evidence type="ECO:0000256" key="4">
    <source>
        <dbReference type="ARBA" id="ARBA00022723"/>
    </source>
</evidence>
<evidence type="ECO:0000256" key="5">
    <source>
        <dbReference type="ARBA" id="ARBA00022771"/>
    </source>
</evidence>
<dbReference type="InterPro" id="IPR045098">
    <property type="entry name" value="Fyv10_fam"/>
</dbReference>
<dbReference type="GO" id="GO:0005524">
    <property type="term" value="F:ATP binding"/>
    <property type="evidence" value="ECO:0007669"/>
    <property type="project" value="InterPro"/>
</dbReference>
<dbReference type="Pfam" id="PF10607">
    <property type="entry name" value="CTLH"/>
    <property type="match status" value="1"/>
</dbReference>
<dbReference type="GO" id="GO:0043161">
    <property type="term" value="P:proteasome-mediated ubiquitin-dependent protein catabolic process"/>
    <property type="evidence" value="ECO:0007669"/>
    <property type="project" value="InterPro"/>
</dbReference>
<dbReference type="PANTHER" id="PTHR12170">
    <property type="entry name" value="MACROPHAGE ERYTHROBLAST ATTACHER-RELATED"/>
    <property type="match status" value="1"/>
</dbReference>
<dbReference type="PROSITE" id="PS50897">
    <property type="entry name" value="CTLH"/>
    <property type="match status" value="1"/>
</dbReference>
<dbReference type="Gene3D" id="1.10.510.10">
    <property type="entry name" value="Transferase(Phosphotransferase) domain 1"/>
    <property type="match status" value="1"/>
</dbReference>
<dbReference type="SMART" id="SM00220">
    <property type="entry name" value="S_TKc"/>
    <property type="match status" value="1"/>
</dbReference>
<evidence type="ECO:0000313" key="12">
    <source>
        <dbReference type="EMBL" id="KAJ2925421.1"/>
    </source>
</evidence>
<dbReference type="InterPro" id="IPR013144">
    <property type="entry name" value="CRA_dom"/>
</dbReference>
<feature type="zinc finger region" description="RING-Gid-type" evidence="7">
    <location>
        <begin position="313"/>
        <end position="389"/>
    </location>
</feature>
<evidence type="ECO:0000256" key="2">
    <source>
        <dbReference type="ARBA" id="ARBA00010615"/>
    </source>
</evidence>
<keyword evidence="3" id="KW-0963">Cytoplasm</keyword>
<evidence type="ECO:0000259" key="11">
    <source>
        <dbReference type="PROSITE" id="PS51867"/>
    </source>
</evidence>
<dbReference type="GO" id="GO:0005737">
    <property type="term" value="C:cytoplasm"/>
    <property type="evidence" value="ECO:0007669"/>
    <property type="project" value="UniProtKB-SubCell"/>
</dbReference>
<dbReference type="InterPro" id="IPR006595">
    <property type="entry name" value="CTLH_C"/>
</dbReference>
<protein>
    <recommendedName>
        <fullName evidence="14">Protein kinase domain-containing protein</fullName>
    </recommendedName>
</protein>
<dbReference type="GO" id="GO:0034657">
    <property type="term" value="C:GID complex"/>
    <property type="evidence" value="ECO:0007669"/>
    <property type="project" value="TreeGrafter"/>
</dbReference>
<evidence type="ECO:0000259" key="10">
    <source>
        <dbReference type="PROSITE" id="PS50897"/>
    </source>
</evidence>
<name>A0A9W8IXZ7_9AGAR</name>
<dbReference type="GO" id="GO:0005634">
    <property type="term" value="C:nucleus"/>
    <property type="evidence" value="ECO:0007669"/>
    <property type="project" value="TreeGrafter"/>
</dbReference>
<evidence type="ECO:0000256" key="3">
    <source>
        <dbReference type="ARBA" id="ARBA00022490"/>
    </source>
</evidence>
<feature type="non-terminal residue" evidence="12">
    <location>
        <position position="700"/>
    </location>
</feature>
<dbReference type="CDD" id="cd16659">
    <property type="entry name" value="RING-Ubox_Emp"/>
    <property type="match status" value="1"/>
</dbReference>
<feature type="domain" description="RING-Gid-type" evidence="11">
    <location>
        <begin position="313"/>
        <end position="389"/>
    </location>
</feature>
<evidence type="ECO:0000259" key="9">
    <source>
        <dbReference type="PROSITE" id="PS50011"/>
    </source>
</evidence>
<dbReference type="EMBL" id="JANBPK010001189">
    <property type="protein sequence ID" value="KAJ2925421.1"/>
    <property type="molecule type" value="Genomic_DNA"/>
</dbReference>
<dbReference type="PROSITE" id="PS50011">
    <property type="entry name" value="PROTEIN_KINASE_DOM"/>
    <property type="match status" value="1"/>
</dbReference>
<dbReference type="PROSITE" id="PS00108">
    <property type="entry name" value="PROTEIN_KINASE_ST"/>
    <property type="match status" value="1"/>
</dbReference>
<dbReference type="SMART" id="SM00668">
    <property type="entry name" value="CTLH"/>
    <property type="match status" value="1"/>
</dbReference>
<proteinExistence type="inferred from homology"/>
<keyword evidence="8" id="KW-0175">Coiled coil</keyword>
<comment type="similarity">
    <text evidence="2">Belongs to the FYV10 family.</text>
</comment>
<dbReference type="InterPro" id="IPR000719">
    <property type="entry name" value="Prot_kinase_dom"/>
</dbReference>
<dbReference type="InterPro" id="IPR011009">
    <property type="entry name" value="Kinase-like_dom_sf"/>
</dbReference>
<evidence type="ECO:0000256" key="1">
    <source>
        <dbReference type="ARBA" id="ARBA00004496"/>
    </source>
</evidence>
<feature type="domain" description="Protein kinase" evidence="9">
    <location>
        <begin position="387"/>
        <end position="651"/>
    </location>
</feature>
<evidence type="ECO:0000256" key="8">
    <source>
        <dbReference type="SAM" id="Coils"/>
    </source>
</evidence>
<dbReference type="PANTHER" id="PTHR12170:SF2">
    <property type="entry name" value="E3 UBIQUITIN-PROTEIN TRANSFERASE MAEA"/>
    <property type="match status" value="1"/>
</dbReference>
<dbReference type="OrthoDB" id="1933455at2759"/>
<comment type="caution">
    <text evidence="12">The sequence shown here is derived from an EMBL/GenBank/DDBJ whole genome shotgun (WGS) entry which is preliminary data.</text>
</comment>
<dbReference type="GO" id="GO:0004672">
    <property type="term" value="F:protein kinase activity"/>
    <property type="evidence" value="ECO:0007669"/>
    <property type="project" value="InterPro"/>
</dbReference>
<organism evidence="12 13">
    <name type="scientific">Candolleomyces eurysporus</name>
    <dbReference type="NCBI Taxonomy" id="2828524"/>
    <lineage>
        <taxon>Eukaryota</taxon>
        <taxon>Fungi</taxon>
        <taxon>Dikarya</taxon>
        <taxon>Basidiomycota</taxon>
        <taxon>Agaricomycotina</taxon>
        <taxon>Agaricomycetes</taxon>
        <taxon>Agaricomycetidae</taxon>
        <taxon>Agaricales</taxon>
        <taxon>Agaricineae</taxon>
        <taxon>Psathyrellaceae</taxon>
        <taxon>Candolleomyces</taxon>
    </lineage>
</organism>
<dbReference type="InterPro" id="IPR044063">
    <property type="entry name" value="ZF_RING_GID"/>
</dbReference>
<feature type="coiled-coil region" evidence="8">
    <location>
        <begin position="33"/>
        <end position="88"/>
    </location>
</feature>
<dbReference type="PROSITE" id="PS51867">
    <property type="entry name" value="ZF_RING_GID"/>
    <property type="match status" value="1"/>
</dbReference>
<evidence type="ECO:0000256" key="7">
    <source>
        <dbReference type="PROSITE-ProRule" id="PRU01215"/>
    </source>
</evidence>
<dbReference type="GO" id="GO:0061630">
    <property type="term" value="F:ubiquitin protein ligase activity"/>
    <property type="evidence" value="ECO:0007669"/>
    <property type="project" value="InterPro"/>
</dbReference>
<dbReference type="GO" id="GO:0008270">
    <property type="term" value="F:zinc ion binding"/>
    <property type="evidence" value="ECO:0007669"/>
    <property type="project" value="UniProtKB-KW"/>
</dbReference>
<dbReference type="Gene3D" id="3.30.200.20">
    <property type="entry name" value="Phosphorylase Kinase, domain 1"/>
    <property type="match status" value="1"/>
</dbReference>
<dbReference type="Proteomes" id="UP001140091">
    <property type="component" value="Unassembled WGS sequence"/>
</dbReference>
<reference evidence="12" key="1">
    <citation type="submission" date="2022-06" db="EMBL/GenBank/DDBJ databases">
        <title>Genome Sequence of Candolleomyces eurysporus.</title>
        <authorList>
            <person name="Buettner E."/>
        </authorList>
    </citation>
    <scope>NUCLEOTIDE SEQUENCE</scope>
    <source>
        <strain evidence="12">VTCC 930004</strain>
    </source>
</reference>
<feature type="domain" description="CTLH" evidence="10">
    <location>
        <begin position="161"/>
        <end position="217"/>
    </location>
</feature>